<sequence>MTCLPIPYRNEQSVTFHITIQELMYGKHGSWVPDYYHYNHSFLRLCFGLMTMVTVTSTPVLSGVRLVLVLVSLMCSSYYENQSVSIPSGKFSSGEVSLCHQGLQLAGHHIITAEQLHHNVGNIAGLRYIRRTVSTGGIAEEAGVRLLHVRDQVLIDLGKQFALLFVDDGQCFHNILAVTSLAIMPVCFPNGLKDPLTLHRVLLHNMKGNCDGGNMGGVVNAVRFHDLGQLRIYGKIRIRFRCDETGAELGMLRNLDAVLILLGEELRFIGVAQAGLNVCQNGQKPGGFRCLPASLTVNDGELAFVLAIGNLNLASLCIIPVVCHIHDDGRTGSTDLALIILINEAEVNWDVHDLLAVHDNSVLLGCVNDHLAADDVRADGLNGLVGLFHNFAPCLLFIFAYISSRLVA</sequence>
<organism evidence="1">
    <name type="scientific">Siphoviridae sp. ct96x5</name>
    <dbReference type="NCBI Taxonomy" id="2825367"/>
    <lineage>
        <taxon>Viruses</taxon>
        <taxon>Duplodnaviria</taxon>
        <taxon>Heunggongvirae</taxon>
        <taxon>Uroviricota</taxon>
        <taxon>Caudoviricetes</taxon>
    </lineage>
</organism>
<dbReference type="EMBL" id="BK015488">
    <property type="protein sequence ID" value="DAE09593.1"/>
    <property type="molecule type" value="Genomic_DNA"/>
</dbReference>
<reference evidence="1" key="1">
    <citation type="journal article" date="2021" name="Proc. Natl. Acad. Sci. U.S.A.">
        <title>A Catalog of Tens of Thousands of Viruses from Human Metagenomes Reveals Hidden Associations with Chronic Diseases.</title>
        <authorList>
            <person name="Tisza M.J."/>
            <person name="Buck C.B."/>
        </authorList>
    </citation>
    <scope>NUCLEOTIDE SEQUENCE</scope>
    <source>
        <strain evidence="1">Ct96x5</strain>
    </source>
</reference>
<proteinExistence type="predicted"/>
<accession>A0A8S5PSZ5</accession>
<protein>
    <submittedName>
        <fullName evidence="1">Uncharacterized protein</fullName>
    </submittedName>
</protein>
<name>A0A8S5PSZ5_9CAUD</name>
<evidence type="ECO:0000313" key="1">
    <source>
        <dbReference type="EMBL" id="DAE09593.1"/>
    </source>
</evidence>